<dbReference type="EMBL" id="JBHRSV010000007">
    <property type="protein sequence ID" value="MFC2925709.1"/>
    <property type="molecule type" value="Genomic_DNA"/>
</dbReference>
<feature type="transmembrane region" description="Helical" evidence="1">
    <location>
        <begin position="21"/>
        <end position="42"/>
    </location>
</feature>
<dbReference type="InterPro" id="IPR036596">
    <property type="entry name" value="Cyt-C_aa3_sf"/>
</dbReference>
<feature type="domain" description="Cytochrome c oxidase subunit IV bacterial aa3 type" evidence="2">
    <location>
        <begin position="5"/>
        <end position="44"/>
    </location>
</feature>
<evidence type="ECO:0000313" key="3">
    <source>
        <dbReference type="EMBL" id="MFC2925709.1"/>
    </source>
</evidence>
<evidence type="ECO:0000259" key="2">
    <source>
        <dbReference type="Pfam" id="PF07835"/>
    </source>
</evidence>
<dbReference type="Pfam" id="PF07835">
    <property type="entry name" value="COX4_pro_2"/>
    <property type="match status" value="1"/>
</dbReference>
<organism evidence="3 4">
    <name type="scientific">Hyphobacterium vulgare</name>
    <dbReference type="NCBI Taxonomy" id="1736751"/>
    <lineage>
        <taxon>Bacteria</taxon>
        <taxon>Pseudomonadati</taxon>
        <taxon>Pseudomonadota</taxon>
        <taxon>Alphaproteobacteria</taxon>
        <taxon>Maricaulales</taxon>
        <taxon>Maricaulaceae</taxon>
        <taxon>Hyphobacterium</taxon>
    </lineage>
</organism>
<name>A0ABV6ZW93_9PROT</name>
<protein>
    <submittedName>
        <fullName evidence="3">Aa3-type cytochrome c oxidase subunit IV</fullName>
    </submittedName>
</protein>
<comment type="caution">
    <text evidence="3">The sequence shown here is derived from an EMBL/GenBank/DDBJ whole genome shotgun (WGS) entry which is preliminary data.</text>
</comment>
<dbReference type="Gene3D" id="1.20.5.160">
    <property type="entry name" value="Bacterial aa3 type cytochrome c oxidase subunit IV"/>
    <property type="match status" value="1"/>
</dbReference>
<keyword evidence="4" id="KW-1185">Reference proteome</keyword>
<keyword evidence="1" id="KW-1133">Transmembrane helix</keyword>
<feature type="transmembrane region" description="Helical" evidence="1">
    <location>
        <begin position="48"/>
        <end position="68"/>
    </location>
</feature>
<reference evidence="4" key="1">
    <citation type="journal article" date="2019" name="Int. J. Syst. Evol. Microbiol.">
        <title>The Global Catalogue of Microorganisms (GCM) 10K type strain sequencing project: providing services to taxonomists for standard genome sequencing and annotation.</title>
        <authorList>
            <consortium name="The Broad Institute Genomics Platform"/>
            <consortium name="The Broad Institute Genome Sequencing Center for Infectious Disease"/>
            <person name="Wu L."/>
            <person name="Ma J."/>
        </authorList>
    </citation>
    <scope>NUCLEOTIDE SEQUENCE [LARGE SCALE GENOMIC DNA]</scope>
    <source>
        <strain evidence="4">KCTC 52487</strain>
    </source>
</reference>
<dbReference type="Proteomes" id="UP001595379">
    <property type="component" value="Unassembled WGS sequence"/>
</dbReference>
<evidence type="ECO:0000313" key="4">
    <source>
        <dbReference type="Proteomes" id="UP001595379"/>
    </source>
</evidence>
<gene>
    <name evidence="3" type="ORF">ACFOOR_06290</name>
</gene>
<dbReference type="RefSeq" id="WP_343165651.1">
    <property type="nucleotide sequence ID" value="NZ_JBHRSV010000007.1"/>
</dbReference>
<keyword evidence="1" id="KW-0472">Membrane</keyword>
<keyword evidence="1" id="KW-0812">Transmembrane</keyword>
<dbReference type="SUPFAM" id="SSF81469">
    <property type="entry name" value="Bacterial aa3 type cytochrome c oxidase subunit IV"/>
    <property type="match status" value="1"/>
</dbReference>
<accession>A0ABV6ZW93</accession>
<dbReference type="InterPro" id="IPR012422">
    <property type="entry name" value="Cyt_c_oxidase_su4_bac-aa3"/>
</dbReference>
<feature type="transmembrane region" description="Helical" evidence="1">
    <location>
        <begin position="75"/>
        <end position="95"/>
    </location>
</feature>
<proteinExistence type="predicted"/>
<sequence length="96" mass="10370">MASEYHRGDMDVSEQEETFSSFIGMSVWFGGFTAVIVLWLSLTFATGMGWMVATIISAIVGIAMGLALKMKAGWYATIIGLTVTTFVIGFIIGLFS</sequence>
<evidence type="ECO:0000256" key="1">
    <source>
        <dbReference type="SAM" id="Phobius"/>
    </source>
</evidence>